<comment type="caution">
    <text evidence="3">The sequence shown here is derived from an EMBL/GenBank/DDBJ whole genome shotgun (WGS) entry which is preliminary data.</text>
</comment>
<dbReference type="GO" id="GO:0016853">
    <property type="term" value="F:isomerase activity"/>
    <property type="evidence" value="ECO:0007669"/>
    <property type="project" value="UniProtKB-KW"/>
</dbReference>
<evidence type="ECO:0000313" key="4">
    <source>
        <dbReference type="Proteomes" id="UP000219914"/>
    </source>
</evidence>
<dbReference type="InterPro" id="IPR011051">
    <property type="entry name" value="RmlC_Cupin_sf"/>
</dbReference>
<organism evidence="3 4">
    <name type="scientific">Rhizobium hidalgonense</name>
    <dbReference type="NCBI Taxonomy" id="1538159"/>
    <lineage>
        <taxon>Bacteria</taxon>
        <taxon>Pseudomonadati</taxon>
        <taxon>Pseudomonadota</taxon>
        <taxon>Alphaproteobacteria</taxon>
        <taxon>Hyphomicrobiales</taxon>
        <taxon>Rhizobiaceae</taxon>
        <taxon>Rhizobium/Agrobacterium group</taxon>
        <taxon>Rhizobium</taxon>
    </lineage>
</organism>
<dbReference type="PANTHER" id="PTHR42742">
    <property type="entry name" value="TRANSCRIPTIONAL REPRESSOR MPRA"/>
    <property type="match status" value="1"/>
</dbReference>
<sequence>MTFEHADVRTSSKPWGSHDLRPWSRYGNSETAIGELRFDRPETHAPDPALLFKLLFTKQRLSIQVHPDDAFAHSMGMANGKTEAWYVLSAEDSAQVAIGLKRMLTQPQLRAAIADGSIADLVKWQTVAAGDVFFIPAGTIHAIGPGLVMAEIQQRSDTTFRLFDYGRSRELHIDQAVAVVDLGPAKPDKAATCLTAERMKLVSCDFFVLERIDLPPDANWELQAQRETWALVTAGDATIGSLRAGVGDAFFAEADRAVINVGPSGLTVLLAYADSAPQPGLLRDLDDGKPDFAIRESPQVGIASKKPDSVSLRSAEGHL</sequence>
<keyword evidence="3" id="KW-0413">Isomerase</keyword>
<dbReference type="CDD" id="cd07010">
    <property type="entry name" value="cupin_PMI_type_I_N_bac"/>
    <property type="match status" value="1"/>
</dbReference>
<proteinExistence type="predicted"/>
<keyword evidence="4" id="KW-1185">Reference proteome</keyword>
<evidence type="ECO:0000256" key="2">
    <source>
        <dbReference type="ARBA" id="ARBA00022833"/>
    </source>
</evidence>
<dbReference type="PANTHER" id="PTHR42742:SF3">
    <property type="entry name" value="FRUCTOKINASE"/>
    <property type="match status" value="1"/>
</dbReference>
<keyword evidence="2" id="KW-0862">Zinc</keyword>
<dbReference type="InterPro" id="IPR014710">
    <property type="entry name" value="RmlC-like_jellyroll"/>
</dbReference>
<name>A0ABX4JMC6_9HYPH</name>
<reference evidence="3 4" key="1">
    <citation type="submission" date="2017-09" db="EMBL/GenBank/DDBJ databases">
        <title>Comparative genomics of rhizobia isolated from Phaseolus vulgaris in China.</title>
        <authorList>
            <person name="Tong W."/>
        </authorList>
    </citation>
    <scope>NUCLEOTIDE SEQUENCE [LARGE SCALE GENOMIC DNA]</scope>
    <source>
        <strain evidence="3 4">FH14</strain>
    </source>
</reference>
<dbReference type="RefSeq" id="WP_097536165.1">
    <property type="nucleotide sequence ID" value="NZ_LODW01000047.1"/>
</dbReference>
<gene>
    <name evidence="3" type="ORF">CO674_23355</name>
</gene>
<accession>A0ABX4JMC6</accession>
<evidence type="ECO:0000313" key="3">
    <source>
        <dbReference type="EMBL" id="PDT21204.1"/>
    </source>
</evidence>
<keyword evidence="1" id="KW-0479">Metal-binding</keyword>
<evidence type="ECO:0000256" key="1">
    <source>
        <dbReference type="ARBA" id="ARBA00022723"/>
    </source>
</evidence>
<dbReference type="Gene3D" id="2.60.120.10">
    <property type="entry name" value="Jelly Rolls"/>
    <property type="match status" value="1"/>
</dbReference>
<dbReference type="SUPFAM" id="SSF51182">
    <property type="entry name" value="RmlC-like cupins"/>
    <property type="match status" value="1"/>
</dbReference>
<dbReference type="InterPro" id="IPR051804">
    <property type="entry name" value="Carb_Metab_Reg_Kinase/Isom"/>
</dbReference>
<dbReference type="Proteomes" id="UP000219914">
    <property type="component" value="Unassembled WGS sequence"/>
</dbReference>
<protein>
    <submittedName>
        <fullName evidence="3">Mannose-6-phosphate isomerase</fullName>
    </submittedName>
</protein>
<dbReference type="EMBL" id="NWSY01000019">
    <property type="protein sequence ID" value="PDT21204.1"/>
    <property type="molecule type" value="Genomic_DNA"/>
</dbReference>